<dbReference type="InterPro" id="IPR009003">
    <property type="entry name" value="Peptidase_S1_PA"/>
</dbReference>
<evidence type="ECO:0000256" key="2">
    <source>
        <dbReference type="ARBA" id="ARBA00022801"/>
    </source>
</evidence>
<dbReference type="SMART" id="SM00020">
    <property type="entry name" value="Tryp_SPc"/>
    <property type="match status" value="1"/>
</dbReference>
<dbReference type="Pfam" id="PF00089">
    <property type="entry name" value="Trypsin"/>
    <property type="match status" value="1"/>
</dbReference>
<comment type="similarity">
    <text evidence="5">Belongs to the peptidase S1 family. CLIP subfamily.</text>
</comment>
<evidence type="ECO:0000256" key="7">
    <source>
        <dbReference type="SAM" id="SignalP"/>
    </source>
</evidence>
<proteinExistence type="inferred from homology"/>
<keyword evidence="3" id="KW-0720">Serine protease</keyword>
<feature type="compositionally biased region" description="Acidic residues" evidence="6">
    <location>
        <begin position="29"/>
        <end position="39"/>
    </location>
</feature>
<dbReference type="InterPro" id="IPR050430">
    <property type="entry name" value="Peptidase_S1"/>
</dbReference>
<dbReference type="PANTHER" id="PTHR24276:SF98">
    <property type="entry name" value="FI18310P1-RELATED"/>
    <property type="match status" value="1"/>
</dbReference>
<feature type="chain" id="PRO_5014649868" evidence="7">
    <location>
        <begin position="22"/>
        <end position="315"/>
    </location>
</feature>
<keyword evidence="2" id="KW-0378">Hydrolase</keyword>
<dbReference type="SUPFAM" id="SSF50494">
    <property type="entry name" value="Trypsin-like serine proteases"/>
    <property type="match status" value="1"/>
</dbReference>
<evidence type="ECO:0000313" key="9">
    <source>
        <dbReference type="EMBL" id="MBW79886.1"/>
    </source>
</evidence>
<dbReference type="PANTHER" id="PTHR24276">
    <property type="entry name" value="POLYSERASE-RELATED"/>
    <property type="match status" value="1"/>
</dbReference>
<dbReference type="VEuPathDB" id="VectorBase:ADAR2_004882"/>
<feature type="region of interest" description="Disordered" evidence="6">
    <location>
        <begin position="27"/>
        <end position="55"/>
    </location>
</feature>
<dbReference type="GO" id="GO:0006508">
    <property type="term" value="P:proteolysis"/>
    <property type="evidence" value="ECO:0007669"/>
    <property type="project" value="UniProtKB-KW"/>
</dbReference>
<evidence type="ECO:0000259" key="8">
    <source>
        <dbReference type="PROSITE" id="PS50240"/>
    </source>
</evidence>
<evidence type="ECO:0000256" key="5">
    <source>
        <dbReference type="ARBA" id="ARBA00024195"/>
    </source>
</evidence>
<feature type="compositionally biased region" description="Low complexity" evidence="6">
    <location>
        <begin position="290"/>
        <end position="304"/>
    </location>
</feature>
<evidence type="ECO:0000256" key="3">
    <source>
        <dbReference type="ARBA" id="ARBA00022825"/>
    </source>
</evidence>
<evidence type="ECO:0000256" key="4">
    <source>
        <dbReference type="ARBA" id="ARBA00023157"/>
    </source>
</evidence>
<keyword evidence="1" id="KW-0645">Protease</keyword>
<feature type="signal peptide" evidence="7">
    <location>
        <begin position="1"/>
        <end position="21"/>
    </location>
</feature>
<dbReference type="EMBL" id="GGFL01015708">
    <property type="protein sequence ID" value="MBW79886.1"/>
    <property type="molecule type" value="Transcribed_RNA"/>
</dbReference>
<sequence length="315" mass="33128">MMKQSVTPILLVLVLCSGYFAKDQQENGSDLESDAESADSADAADQNGTNQSGSNRVARIYNGVPAASENQLYPALILAYSGSKLTRLVGMVFSDTWILTSASALGSAGTALTSVYVYVGNTPTINTTLVYTADTAYKYHINFNKTTLANDVGAVVINGSLVSDPRHLRTLSLATTEIAVSTTNRTHCVVLGWGQLTGGTLNNTLAQADYELLTDQECSSAFNQTIPPSILCARSINGYACDMDGGAPLVCNGELYGILTAQTTCTPSSTAKTQKFAKIPIIFPPPATTPAPTTTTTPAPSSPSILPRKNYVSCS</sequence>
<dbReference type="Gene3D" id="2.40.10.10">
    <property type="entry name" value="Trypsin-like serine proteases"/>
    <property type="match status" value="1"/>
</dbReference>
<dbReference type="AlphaFoldDB" id="A0A2M4DQQ5"/>
<keyword evidence="4" id="KW-1015">Disulfide bond</keyword>
<dbReference type="InterPro" id="IPR001254">
    <property type="entry name" value="Trypsin_dom"/>
</dbReference>
<feature type="domain" description="Peptidase S1" evidence="8">
    <location>
        <begin position="60"/>
        <end position="283"/>
    </location>
</feature>
<dbReference type="PROSITE" id="PS50240">
    <property type="entry name" value="TRYPSIN_DOM"/>
    <property type="match status" value="1"/>
</dbReference>
<dbReference type="VEuPathDB" id="VectorBase:ADAC003696"/>
<evidence type="ECO:0000256" key="1">
    <source>
        <dbReference type="ARBA" id="ARBA00022670"/>
    </source>
</evidence>
<dbReference type="GO" id="GO:0004252">
    <property type="term" value="F:serine-type endopeptidase activity"/>
    <property type="evidence" value="ECO:0007669"/>
    <property type="project" value="InterPro"/>
</dbReference>
<feature type="region of interest" description="Disordered" evidence="6">
    <location>
        <begin position="286"/>
        <end position="306"/>
    </location>
</feature>
<organism evidence="9">
    <name type="scientific">Anopheles darlingi</name>
    <name type="common">Mosquito</name>
    <dbReference type="NCBI Taxonomy" id="43151"/>
    <lineage>
        <taxon>Eukaryota</taxon>
        <taxon>Metazoa</taxon>
        <taxon>Ecdysozoa</taxon>
        <taxon>Arthropoda</taxon>
        <taxon>Hexapoda</taxon>
        <taxon>Insecta</taxon>
        <taxon>Pterygota</taxon>
        <taxon>Neoptera</taxon>
        <taxon>Endopterygota</taxon>
        <taxon>Diptera</taxon>
        <taxon>Nematocera</taxon>
        <taxon>Culicoidea</taxon>
        <taxon>Culicidae</taxon>
        <taxon>Anophelinae</taxon>
        <taxon>Anopheles</taxon>
    </lineage>
</organism>
<dbReference type="InterPro" id="IPR043504">
    <property type="entry name" value="Peptidase_S1_PA_chymotrypsin"/>
</dbReference>
<feature type="compositionally biased region" description="Polar residues" evidence="6">
    <location>
        <begin position="46"/>
        <end position="55"/>
    </location>
</feature>
<protein>
    <submittedName>
        <fullName evidence="9">Putative trypsin</fullName>
    </submittedName>
</protein>
<evidence type="ECO:0000256" key="6">
    <source>
        <dbReference type="SAM" id="MobiDB-lite"/>
    </source>
</evidence>
<accession>A0A2M4DQQ5</accession>
<name>A0A2M4DQQ5_ANODA</name>
<keyword evidence="7" id="KW-0732">Signal</keyword>
<reference evidence="9" key="1">
    <citation type="submission" date="2018-01" db="EMBL/GenBank/DDBJ databases">
        <title>An insight into the sialome of Amazonian anophelines.</title>
        <authorList>
            <person name="Ribeiro J.M."/>
            <person name="Scarpassa V."/>
            <person name="Calvo E."/>
        </authorList>
    </citation>
    <scope>NUCLEOTIDE SEQUENCE</scope>
</reference>